<evidence type="ECO:0000256" key="1">
    <source>
        <dbReference type="SAM" id="Phobius"/>
    </source>
</evidence>
<feature type="transmembrane region" description="Helical" evidence="1">
    <location>
        <begin position="13"/>
        <end position="34"/>
    </location>
</feature>
<protein>
    <submittedName>
        <fullName evidence="2">Uncharacterized protein</fullName>
    </submittedName>
</protein>
<keyword evidence="1" id="KW-0812">Transmembrane</keyword>
<dbReference type="AlphaFoldDB" id="A0A2P2NXV5"/>
<keyword evidence="1" id="KW-1133">Transmembrane helix</keyword>
<proteinExistence type="predicted"/>
<dbReference type="EMBL" id="GGEC01066808">
    <property type="protein sequence ID" value="MBX47292.1"/>
    <property type="molecule type" value="Transcribed_RNA"/>
</dbReference>
<accession>A0A2P2NXV5</accession>
<name>A0A2P2NXV5_RHIMU</name>
<reference evidence="2" key="1">
    <citation type="submission" date="2018-02" db="EMBL/GenBank/DDBJ databases">
        <title>Rhizophora mucronata_Transcriptome.</title>
        <authorList>
            <person name="Meera S.P."/>
            <person name="Sreeshan A."/>
            <person name="Augustine A."/>
        </authorList>
    </citation>
    <scope>NUCLEOTIDE SEQUENCE</scope>
    <source>
        <tissue evidence="2">Leaf</tissue>
    </source>
</reference>
<organism evidence="2">
    <name type="scientific">Rhizophora mucronata</name>
    <name type="common">Asiatic mangrove</name>
    <dbReference type="NCBI Taxonomy" id="61149"/>
    <lineage>
        <taxon>Eukaryota</taxon>
        <taxon>Viridiplantae</taxon>
        <taxon>Streptophyta</taxon>
        <taxon>Embryophyta</taxon>
        <taxon>Tracheophyta</taxon>
        <taxon>Spermatophyta</taxon>
        <taxon>Magnoliopsida</taxon>
        <taxon>eudicotyledons</taxon>
        <taxon>Gunneridae</taxon>
        <taxon>Pentapetalae</taxon>
        <taxon>rosids</taxon>
        <taxon>fabids</taxon>
        <taxon>Malpighiales</taxon>
        <taxon>Rhizophoraceae</taxon>
        <taxon>Rhizophora</taxon>
    </lineage>
</organism>
<evidence type="ECO:0000313" key="2">
    <source>
        <dbReference type="EMBL" id="MBX47292.1"/>
    </source>
</evidence>
<sequence length="39" mass="4689">MDLNTKENQMDKYLHYITCTILFAQITKLNYLIYVQSDC</sequence>
<keyword evidence="1" id="KW-0472">Membrane</keyword>